<protein>
    <submittedName>
        <fullName evidence="3">Acyltransferase 3</fullName>
    </submittedName>
</protein>
<keyword evidence="3" id="KW-0808">Transferase</keyword>
<keyword evidence="3" id="KW-0012">Acyltransferase</keyword>
<name>D9SWB1_CLOC7</name>
<feature type="transmembrane region" description="Helical" evidence="1">
    <location>
        <begin position="173"/>
        <end position="191"/>
    </location>
</feature>
<dbReference type="Pfam" id="PF01757">
    <property type="entry name" value="Acyl_transf_3"/>
    <property type="match status" value="1"/>
</dbReference>
<sequence>MNNTRISYIDMLKALGIILVVIGHASLKNPLLIKTIYSFHMPLFFFTSGYLYNYSKYKSNQRIFIISRFKSIVIPYIAGCLFAFWYGSKFAAIPTSPKASIIAILKSNGKGFNTFNTPMWFLPCLFATLVVFSFILSRLHKFSIHKQLLVFTFLAMVGSIIIKKHYIPLNLPWGIDLIPITMFFCFLGFYYRKIENYISAKKNIILLVLSILIFISGLHFNGRIDMMGRYFNNILIFYPTAISGIYITIQIAQLLSYKNVPIFTRIFKYAGANSLMILLLHPWSFSVSTKTLAYIMRNILHITNYNFKEIFYSWFIYIYILSGVLLPLLVTFLFIERNTLQWIFKGSNKK</sequence>
<dbReference type="KEGG" id="ccb:Clocel_1506"/>
<dbReference type="InterPro" id="IPR002656">
    <property type="entry name" value="Acyl_transf_3_dom"/>
</dbReference>
<feature type="transmembrane region" description="Helical" evidence="1">
    <location>
        <begin position="7"/>
        <end position="25"/>
    </location>
</feature>
<dbReference type="PANTHER" id="PTHR37312:SF1">
    <property type="entry name" value="MEMBRANE-BOUND ACYLTRANSFERASE YKRP-RELATED"/>
    <property type="match status" value="1"/>
</dbReference>
<reference evidence="3 4" key="1">
    <citation type="submission" date="2010-08" db="EMBL/GenBank/DDBJ databases">
        <title>Complete sequence of Clostridium cellulovorans 743B.</title>
        <authorList>
            <consortium name="US DOE Joint Genome Institute"/>
            <person name="Lucas S."/>
            <person name="Copeland A."/>
            <person name="Lapidus A."/>
            <person name="Cheng J.-F."/>
            <person name="Bruce D."/>
            <person name="Goodwin L."/>
            <person name="Pitluck S."/>
            <person name="Chertkov O."/>
            <person name="Detter J.C."/>
            <person name="Han C."/>
            <person name="Tapia R."/>
            <person name="Land M."/>
            <person name="Hauser L."/>
            <person name="Chang Y.-J."/>
            <person name="Jeffries C."/>
            <person name="Kyrpides N."/>
            <person name="Ivanova N."/>
            <person name="Mikhailova N."/>
            <person name="Hemme C.L."/>
            <person name="Woyke T."/>
        </authorList>
    </citation>
    <scope>NUCLEOTIDE SEQUENCE [LARGE SCALE GENOMIC DNA]</scope>
    <source>
        <strain evidence="4">ATCC 35296 / DSM 3052 / OCM 3 / 743B</strain>
    </source>
</reference>
<dbReference type="Proteomes" id="UP000002730">
    <property type="component" value="Chromosome"/>
</dbReference>
<dbReference type="RefSeq" id="WP_010077542.1">
    <property type="nucleotide sequence ID" value="NC_014393.1"/>
</dbReference>
<proteinExistence type="predicted"/>
<evidence type="ECO:0000313" key="3">
    <source>
        <dbReference type="EMBL" id="ADL51255.1"/>
    </source>
</evidence>
<feature type="transmembrane region" description="Helical" evidence="1">
    <location>
        <begin position="203"/>
        <end position="222"/>
    </location>
</feature>
<feature type="transmembrane region" description="Helical" evidence="1">
    <location>
        <begin position="119"/>
        <end position="136"/>
    </location>
</feature>
<evidence type="ECO:0000259" key="2">
    <source>
        <dbReference type="Pfam" id="PF01757"/>
    </source>
</evidence>
<organism evidence="3 4">
    <name type="scientific">Clostridium cellulovorans (strain ATCC 35296 / DSM 3052 / OCM 3 / 743B)</name>
    <dbReference type="NCBI Taxonomy" id="573061"/>
    <lineage>
        <taxon>Bacteria</taxon>
        <taxon>Bacillati</taxon>
        <taxon>Bacillota</taxon>
        <taxon>Clostridia</taxon>
        <taxon>Eubacteriales</taxon>
        <taxon>Clostridiaceae</taxon>
        <taxon>Clostridium</taxon>
    </lineage>
</organism>
<keyword evidence="1" id="KW-0812">Transmembrane</keyword>
<evidence type="ECO:0000313" key="4">
    <source>
        <dbReference type="Proteomes" id="UP000002730"/>
    </source>
</evidence>
<feature type="transmembrane region" description="Helical" evidence="1">
    <location>
        <begin position="148"/>
        <end position="167"/>
    </location>
</feature>
<keyword evidence="1" id="KW-1133">Transmembrane helix</keyword>
<dbReference type="GO" id="GO:0016747">
    <property type="term" value="F:acyltransferase activity, transferring groups other than amino-acyl groups"/>
    <property type="evidence" value="ECO:0007669"/>
    <property type="project" value="InterPro"/>
</dbReference>
<feature type="transmembrane region" description="Helical" evidence="1">
    <location>
        <begin position="316"/>
        <end position="335"/>
    </location>
</feature>
<keyword evidence="1" id="KW-0472">Membrane</keyword>
<gene>
    <name evidence="3" type="ordered locus">Clocel_1506</name>
</gene>
<dbReference type="PANTHER" id="PTHR37312">
    <property type="entry name" value="MEMBRANE-BOUND ACYLTRANSFERASE YKRP-RELATED"/>
    <property type="match status" value="1"/>
</dbReference>
<feature type="transmembrane region" description="Helical" evidence="1">
    <location>
        <begin position="31"/>
        <end position="52"/>
    </location>
</feature>
<feature type="transmembrane region" description="Helical" evidence="1">
    <location>
        <begin position="72"/>
        <end position="88"/>
    </location>
</feature>
<keyword evidence="4" id="KW-1185">Reference proteome</keyword>
<feature type="domain" description="Acyltransferase 3" evidence="2">
    <location>
        <begin position="7"/>
        <end position="330"/>
    </location>
</feature>
<dbReference type="OrthoDB" id="6623990at2"/>
<dbReference type="HOGENOM" id="CLU_023915_4_1_9"/>
<dbReference type="EMBL" id="CP002160">
    <property type="protein sequence ID" value="ADL51255.1"/>
    <property type="molecule type" value="Genomic_DNA"/>
</dbReference>
<feature type="transmembrane region" description="Helical" evidence="1">
    <location>
        <begin position="234"/>
        <end position="255"/>
    </location>
</feature>
<dbReference type="AlphaFoldDB" id="D9SWB1"/>
<dbReference type="eggNOG" id="COG3594">
    <property type="taxonomic scope" value="Bacteria"/>
</dbReference>
<accession>D9SWB1</accession>
<evidence type="ECO:0000256" key="1">
    <source>
        <dbReference type="SAM" id="Phobius"/>
    </source>
</evidence>
<dbReference type="InterPro" id="IPR052734">
    <property type="entry name" value="Nod_factor_acetyltransferase"/>
</dbReference>
<feature type="transmembrane region" description="Helical" evidence="1">
    <location>
        <begin position="275"/>
        <end position="296"/>
    </location>
</feature>
<dbReference type="STRING" id="573061.Clocel_1506"/>